<keyword evidence="3" id="KW-1185">Reference proteome</keyword>
<organism evidence="2 3">
    <name type="scientific">Euroglyphus maynei</name>
    <name type="common">Mayne's house dust mite</name>
    <dbReference type="NCBI Taxonomy" id="6958"/>
    <lineage>
        <taxon>Eukaryota</taxon>
        <taxon>Metazoa</taxon>
        <taxon>Ecdysozoa</taxon>
        <taxon>Arthropoda</taxon>
        <taxon>Chelicerata</taxon>
        <taxon>Arachnida</taxon>
        <taxon>Acari</taxon>
        <taxon>Acariformes</taxon>
        <taxon>Sarcoptiformes</taxon>
        <taxon>Astigmata</taxon>
        <taxon>Psoroptidia</taxon>
        <taxon>Analgoidea</taxon>
        <taxon>Pyroglyphidae</taxon>
        <taxon>Pyroglyphinae</taxon>
        <taxon>Euroglyphus</taxon>
    </lineage>
</organism>
<gene>
    <name evidence="2" type="ORF">BLA29_008584</name>
</gene>
<keyword evidence="1" id="KW-1133">Transmembrane helix</keyword>
<protein>
    <submittedName>
        <fullName evidence="2">Uncharacterized protein</fullName>
    </submittedName>
</protein>
<accession>A0A1Y3AU11</accession>
<dbReference type="EMBL" id="MUJZ01063309">
    <property type="protein sequence ID" value="OTF70946.1"/>
    <property type="molecule type" value="Genomic_DNA"/>
</dbReference>
<evidence type="ECO:0000256" key="1">
    <source>
        <dbReference type="SAM" id="Phobius"/>
    </source>
</evidence>
<keyword evidence="1" id="KW-0472">Membrane</keyword>
<comment type="caution">
    <text evidence="2">The sequence shown here is derived from an EMBL/GenBank/DDBJ whole genome shotgun (WGS) entry which is preliminary data.</text>
</comment>
<keyword evidence="1" id="KW-0812">Transmembrane</keyword>
<proteinExistence type="predicted"/>
<dbReference type="AlphaFoldDB" id="A0A1Y3AU11"/>
<sequence>MIKNPVHSNFFIQKSVEQFTMMPPPSYDDVVDGNKKYFSVHFPFVVVVVVVRIKSFRANYQKKL</sequence>
<feature type="transmembrane region" description="Helical" evidence="1">
    <location>
        <begin position="37"/>
        <end position="53"/>
    </location>
</feature>
<reference evidence="2 3" key="1">
    <citation type="submission" date="2017-03" db="EMBL/GenBank/DDBJ databases">
        <title>Genome Survey of Euroglyphus maynei.</title>
        <authorList>
            <person name="Arlian L.G."/>
            <person name="Morgan M.S."/>
            <person name="Rider S.D."/>
        </authorList>
    </citation>
    <scope>NUCLEOTIDE SEQUENCE [LARGE SCALE GENOMIC DNA]</scope>
    <source>
        <strain evidence="2">Arlian Lab</strain>
        <tissue evidence="2">Whole body</tissue>
    </source>
</reference>
<evidence type="ECO:0000313" key="3">
    <source>
        <dbReference type="Proteomes" id="UP000194236"/>
    </source>
</evidence>
<dbReference type="Proteomes" id="UP000194236">
    <property type="component" value="Unassembled WGS sequence"/>
</dbReference>
<evidence type="ECO:0000313" key="2">
    <source>
        <dbReference type="EMBL" id="OTF70946.1"/>
    </source>
</evidence>
<name>A0A1Y3AU11_EURMA</name>